<comment type="caution">
    <text evidence="6">The sequence shown here is derived from an EMBL/GenBank/DDBJ whole genome shotgun (WGS) entry which is preliminary data.</text>
</comment>
<dbReference type="SMART" id="SM00382">
    <property type="entry name" value="AAA"/>
    <property type="match status" value="1"/>
</dbReference>
<evidence type="ECO:0000313" key="7">
    <source>
        <dbReference type="Proteomes" id="UP000031975"/>
    </source>
</evidence>
<dbReference type="PANTHER" id="PTHR11638:SF18">
    <property type="entry name" value="HEAT SHOCK PROTEIN 104"/>
    <property type="match status" value="1"/>
</dbReference>
<keyword evidence="2" id="KW-0547">Nucleotide-binding</keyword>
<dbReference type="InterPro" id="IPR003593">
    <property type="entry name" value="AAA+_ATPase"/>
</dbReference>
<accession>A0A0C2VEY0</accession>
<name>A0A0C2VEY0_MYCCA</name>
<keyword evidence="1" id="KW-0677">Repeat</keyword>
<dbReference type="SUPFAM" id="SSF52540">
    <property type="entry name" value="P-loop containing nucleoside triphosphate hydrolases"/>
    <property type="match status" value="1"/>
</dbReference>
<dbReference type="PRINTS" id="PR00840">
    <property type="entry name" value="Y06768FAMILY"/>
</dbReference>
<keyword evidence="3" id="KW-0067">ATP-binding</keyword>
<evidence type="ECO:0000256" key="3">
    <source>
        <dbReference type="ARBA" id="ARBA00022840"/>
    </source>
</evidence>
<dbReference type="Proteomes" id="UP000031975">
    <property type="component" value="Unassembled WGS sequence"/>
</dbReference>
<dbReference type="EMBL" id="JXQB01000001">
    <property type="protein sequence ID" value="KIM13478.1"/>
    <property type="molecule type" value="Genomic_DNA"/>
</dbReference>
<dbReference type="InterPro" id="IPR003959">
    <property type="entry name" value="ATPase_AAA_core"/>
</dbReference>
<dbReference type="FunFam" id="3.40.50.300:FF:000010">
    <property type="entry name" value="Chaperone clpB 1, putative"/>
    <property type="match status" value="1"/>
</dbReference>
<dbReference type="GO" id="GO:0005737">
    <property type="term" value="C:cytoplasm"/>
    <property type="evidence" value="ECO:0007669"/>
    <property type="project" value="TreeGrafter"/>
</dbReference>
<dbReference type="Gene3D" id="3.40.50.300">
    <property type="entry name" value="P-loop containing nucleotide triphosphate hydrolases"/>
    <property type="match status" value="2"/>
</dbReference>
<evidence type="ECO:0000313" key="6">
    <source>
        <dbReference type="EMBL" id="KIM13478.1"/>
    </source>
</evidence>
<dbReference type="GO" id="GO:0034605">
    <property type="term" value="P:cellular response to heat"/>
    <property type="evidence" value="ECO:0007669"/>
    <property type="project" value="TreeGrafter"/>
</dbReference>
<dbReference type="CDD" id="cd00009">
    <property type="entry name" value="AAA"/>
    <property type="match status" value="1"/>
</dbReference>
<dbReference type="InterPro" id="IPR022381">
    <property type="entry name" value="Uncharacterised_MG067"/>
</dbReference>
<reference evidence="6 7" key="1">
    <citation type="submission" date="2015-01" db="EMBL/GenBank/DDBJ databases">
        <title>Draft Genome Sequence of Mycoplasma capricolum subsp. capricolum str. GM508D.</title>
        <authorList>
            <person name="Calcutt M.J."/>
            <person name="Foecking M.F."/>
        </authorList>
    </citation>
    <scope>NUCLEOTIDE SEQUENCE [LARGE SCALE GENOMIC DNA]</scope>
    <source>
        <strain evidence="6 7">GM508D</strain>
    </source>
</reference>
<dbReference type="Pfam" id="PF17871">
    <property type="entry name" value="AAA_lid_9"/>
    <property type="match status" value="1"/>
</dbReference>
<protein>
    <submittedName>
        <fullName evidence="6">Chaperone protein ClpB-LppD fusion</fullName>
    </submittedName>
</protein>
<dbReference type="PANTHER" id="PTHR11638">
    <property type="entry name" value="ATP-DEPENDENT CLP PROTEASE"/>
    <property type="match status" value="1"/>
</dbReference>
<proteinExistence type="predicted"/>
<organism evidence="6 7">
    <name type="scientific">Mycoplasma capricolum subsp. capricolum</name>
    <dbReference type="NCBI Taxonomy" id="40479"/>
    <lineage>
        <taxon>Bacteria</taxon>
        <taxon>Bacillati</taxon>
        <taxon>Mycoplasmatota</taxon>
        <taxon>Mollicutes</taxon>
        <taxon>Mycoplasmataceae</taxon>
        <taxon>Mycoplasma</taxon>
    </lineage>
</organism>
<gene>
    <name evidence="6" type="primary">clpB-lppD</name>
    <name evidence="6" type="ORF">MCGM508_00040</name>
</gene>
<dbReference type="InterPro" id="IPR022382">
    <property type="entry name" value="Mycoplasma_peptidase_DUF31"/>
</dbReference>
<dbReference type="InterPro" id="IPR027417">
    <property type="entry name" value="P-loop_NTPase"/>
</dbReference>
<dbReference type="NCBIfam" id="NF045841">
    <property type="entry name" value="Ig_SerProt_MIP"/>
    <property type="match status" value="1"/>
</dbReference>
<dbReference type="GO" id="GO:0005524">
    <property type="term" value="F:ATP binding"/>
    <property type="evidence" value="ECO:0007669"/>
    <property type="project" value="UniProtKB-KW"/>
</dbReference>
<feature type="coiled-coil region" evidence="4">
    <location>
        <begin position="266"/>
        <end position="296"/>
    </location>
</feature>
<dbReference type="Pfam" id="PF00004">
    <property type="entry name" value="AAA"/>
    <property type="match status" value="1"/>
</dbReference>
<evidence type="ECO:0000256" key="4">
    <source>
        <dbReference type="SAM" id="Coils"/>
    </source>
</evidence>
<keyword evidence="4" id="KW-0175">Coiled coil</keyword>
<evidence type="ECO:0000259" key="5">
    <source>
        <dbReference type="SMART" id="SM00382"/>
    </source>
</evidence>
<dbReference type="AlphaFoldDB" id="A0A0C2VEY0"/>
<dbReference type="InterPro" id="IPR050130">
    <property type="entry name" value="ClpA_ClpB"/>
</dbReference>
<dbReference type="RefSeq" id="WP_080771833.1">
    <property type="nucleotide sequence ID" value="NZ_JXQB01000001.1"/>
</dbReference>
<dbReference type="InterPro" id="IPR041546">
    <property type="entry name" value="ClpA/ClpB_AAA_lid"/>
</dbReference>
<feature type="domain" description="AAA+ ATPase" evidence="5">
    <location>
        <begin position="50"/>
        <end position="198"/>
    </location>
</feature>
<dbReference type="NCBIfam" id="NF045842">
    <property type="entry name" value="MIP_near_MIB"/>
    <property type="match status" value="1"/>
</dbReference>
<dbReference type="GO" id="GO:0016887">
    <property type="term" value="F:ATP hydrolysis activity"/>
    <property type="evidence" value="ECO:0007669"/>
    <property type="project" value="InterPro"/>
</dbReference>
<sequence length="775" mass="88674">MEFQEKGKVTDALKKYTRDLTKDAKDNKLDPVIGREEEISRVIQILSRKTKNNPVLIGEPGVGKTAIVEGLAQRIVKGDVPTLLKDKRILELDMGSLMAGAMYMGDYESRVKAVVNEIQKSNGEIILFIDELHLIVGAGKTGNNSGMDVSNLLKPALARGELKAIGSTTLNEYRQYIEKDAALERRFQRVLVSEPTIDQTISILRGLKDRFETYHGVRIHDNALVSAAKLSSRYITDRYLPDKAIDLVDEACASIKTELASIPIELDQVNRKVMQLEIETSALEKEKDELKAYDQEKLKKWQEDEIAKYKKKAEEEAGKIFRPTSGTMWILDHQTSPNETGSNKFYFGTNSHVAKAINDNLSSMSLTRIDKSVGIGQTLKLNSLDPNFKTFHFSGDLKQAIDVIFHATDFIEEDQRPTEFLESKQKEKFKNTGIYADFAVIEIDFDKLLKNYKDNNGNSSNSNFWVQKQGQPITDIYKDKEVKDIVLDITNEYAKLDEKDKVRFKSSSYLEKEQYPTIERMISFNPNNKTDLDKFNSLESLYILGYPSAKDDYYFDKYEDQNQEAIKKLDFSLWTNSDQRYYNQASRKEGYPQKYPNYLLDKGEFLSYQIGYRSFIDKPGLTDAFIASSRVGDKLYKLNKKEYFQYGLQIMPRFYAPSGGASGSSVRNNKNELIGVFHAANGSAKTGLATVFRSPGYNYQGLFGKYNLAEYDLIYGGAKHQINSYRYSLFRKYQNQSDFKTALFKEGLDRNKGIPEQFKFKENNFSKDHSKYFKK</sequence>
<evidence type="ECO:0000256" key="2">
    <source>
        <dbReference type="ARBA" id="ARBA00022741"/>
    </source>
</evidence>
<dbReference type="Pfam" id="PF01732">
    <property type="entry name" value="Mycop_pep_DUF31"/>
    <property type="match status" value="1"/>
</dbReference>
<evidence type="ECO:0000256" key="1">
    <source>
        <dbReference type="ARBA" id="ARBA00022737"/>
    </source>
</evidence>